<accession>A0ABQ8TAH1</accession>
<dbReference type="InterPro" id="IPR053027">
    <property type="entry name" value="AGGF1"/>
</dbReference>
<comment type="caution">
    <text evidence="4">The sequence shown here is derived from an EMBL/GenBank/DDBJ whole genome shotgun (WGS) entry which is preliminary data.</text>
</comment>
<evidence type="ECO:0000313" key="4">
    <source>
        <dbReference type="EMBL" id="KAJ4443091.1"/>
    </source>
</evidence>
<feature type="region of interest" description="Disordered" evidence="1">
    <location>
        <begin position="1"/>
        <end position="25"/>
    </location>
</feature>
<feature type="region of interest" description="Disordered" evidence="1">
    <location>
        <begin position="395"/>
        <end position="415"/>
    </location>
</feature>
<gene>
    <name evidence="4" type="ORF">ANN_04741</name>
</gene>
<evidence type="ECO:0000313" key="5">
    <source>
        <dbReference type="Proteomes" id="UP001148838"/>
    </source>
</evidence>
<name>A0ABQ8TAH1_PERAM</name>
<feature type="compositionally biased region" description="Basic and acidic residues" evidence="1">
    <location>
        <begin position="215"/>
        <end position="226"/>
    </location>
</feature>
<dbReference type="InterPro" id="IPR041591">
    <property type="entry name" value="OCRE"/>
</dbReference>
<feature type="domain" description="FHA" evidence="2">
    <location>
        <begin position="296"/>
        <end position="347"/>
    </location>
</feature>
<feature type="compositionally biased region" description="Polar residues" evidence="1">
    <location>
        <begin position="183"/>
        <end position="199"/>
    </location>
</feature>
<dbReference type="Pfam" id="PF01585">
    <property type="entry name" value="G-patch"/>
    <property type="match status" value="1"/>
</dbReference>
<feature type="compositionally biased region" description="Basic and acidic residues" evidence="1">
    <location>
        <begin position="13"/>
        <end position="23"/>
    </location>
</feature>
<evidence type="ECO:0008006" key="6">
    <source>
        <dbReference type="Google" id="ProtNLM"/>
    </source>
</evidence>
<dbReference type="CDD" id="cd22686">
    <property type="entry name" value="FHA_AGGF1"/>
    <property type="match status" value="1"/>
</dbReference>
<dbReference type="SMART" id="SM00443">
    <property type="entry name" value="G_patch"/>
    <property type="match status" value="1"/>
</dbReference>
<dbReference type="SMART" id="SM00240">
    <property type="entry name" value="FHA"/>
    <property type="match status" value="1"/>
</dbReference>
<dbReference type="PANTHER" id="PTHR23106:SF24">
    <property type="entry name" value="ANGIOGENIC FACTOR WITH G PATCH AND FHA DOMAINS 1"/>
    <property type="match status" value="1"/>
</dbReference>
<dbReference type="Pfam" id="PF17780">
    <property type="entry name" value="OCRE"/>
    <property type="match status" value="1"/>
</dbReference>
<keyword evidence="5" id="KW-1185">Reference proteome</keyword>
<protein>
    <recommendedName>
        <fullName evidence="6">Angiogenic factor with G patch and FHA domains 1</fullName>
    </recommendedName>
</protein>
<dbReference type="EMBL" id="JAJSOF020000013">
    <property type="protein sequence ID" value="KAJ4443091.1"/>
    <property type="molecule type" value="Genomic_DNA"/>
</dbReference>
<dbReference type="PROSITE" id="PS50174">
    <property type="entry name" value="G_PATCH"/>
    <property type="match status" value="1"/>
</dbReference>
<evidence type="ECO:0000259" key="3">
    <source>
        <dbReference type="PROSITE" id="PS50174"/>
    </source>
</evidence>
<dbReference type="PANTHER" id="PTHR23106">
    <property type="entry name" value="ANGIOGENIC FACTOR WITH G PATCH AND FHA DOMAINS 1"/>
    <property type="match status" value="1"/>
</dbReference>
<feature type="compositionally biased region" description="Low complexity" evidence="1">
    <location>
        <begin position="239"/>
        <end position="251"/>
    </location>
</feature>
<dbReference type="Gene3D" id="2.60.200.20">
    <property type="match status" value="1"/>
</dbReference>
<dbReference type="InterPro" id="IPR008984">
    <property type="entry name" value="SMAD_FHA_dom_sf"/>
</dbReference>
<reference evidence="4 5" key="1">
    <citation type="journal article" date="2022" name="Allergy">
        <title>Genome assembly and annotation of Periplaneta americana reveal a comprehensive cockroach allergen profile.</title>
        <authorList>
            <person name="Wang L."/>
            <person name="Xiong Q."/>
            <person name="Saelim N."/>
            <person name="Wang L."/>
            <person name="Nong W."/>
            <person name="Wan A.T."/>
            <person name="Shi M."/>
            <person name="Liu X."/>
            <person name="Cao Q."/>
            <person name="Hui J.H.L."/>
            <person name="Sookrung N."/>
            <person name="Leung T.F."/>
            <person name="Tungtrongchitr A."/>
            <person name="Tsui S.K.W."/>
        </authorList>
    </citation>
    <scope>NUCLEOTIDE SEQUENCE [LARGE SCALE GENOMIC DNA]</scope>
    <source>
        <strain evidence="4">PWHHKU_190912</strain>
    </source>
</reference>
<evidence type="ECO:0000256" key="1">
    <source>
        <dbReference type="SAM" id="MobiDB-lite"/>
    </source>
</evidence>
<feature type="domain" description="G-patch" evidence="3">
    <location>
        <begin position="471"/>
        <end position="501"/>
    </location>
</feature>
<dbReference type="Pfam" id="PF00498">
    <property type="entry name" value="FHA"/>
    <property type="match status" value="1"/>
</dbReference>
<dbReference type="PROSITE" id="PS50006">
    <property type="entry name" value="FHA_DOMAIN"/>
    <property type="match status" value="1"/>
</dbReference>
<sequence>MYHMDDYEVSSETVEHDTGRDSDSECDIPSDFDKCPCETELEKLPEVLLFIKRLQSFIHRQQLKLVKIQKKLKHHKTRRRKKHDVSTQTEAECTSAWGTARTIEEEGQEQSLAEQVKEAAQNAMQQTGFVYEETSGMYYDYSTGYYYNAELGLYYDGNSGTYYYYDAKSKAFQFHSQVETTYNVPPASSTSVVNYNSPAKSEEQENKRKNKHKSTKESKKVKHDSDNSGAESLEEGECSDSSGDEGTSCSDASSVHEMDAEQEIAKAWPCIRIIVKETNIEQLKIGTLFMVPCTGGTLGREGDHAVPIPDINISKHHAKFTFDETSEKYYLIDFGSRNGTYLNGKRLSVAKQESEPFEVIHGSLLQVGGTKLLCHIHAGKETCGHCEPGLVQQASVTPGEDKTTPQSKKHSHKTELRRIRRKFGLESSESNIKAISVPGYEDRAQIRRDTVGSQDDSEKTQIASLDDPIQSDNKGFKLLAKMGWSEGQALGKSGDGVMEPVSPFFFISYCFCNCSHTLVKCTSSNVSFKN</sequence>
<dbReference type="Proteomes" id="UP001148838">
    <property type="component" value="Unassembled WGS sequence"/>
</dbReference>
<dbReference type="InterPro" id="IPR000253">
    <property type="entry name" value="FHA_dom"/>
</dbReference>
<feature type="region of interest" description="Disordered" evidence="1">
    <location>
        <begin position="183"/>
        <end position="255"/>
    </location>
</feature>
<organism evidence="4 5">
    <name type="scientific">Periplaneta americana</name>
    <name type="common">American cockroach</name>
    <name type="synonym">Blatta americana</name>
    <dbReference type="NCBI Taxonomy" id="6978"/>
    <lineage>
        <taxon>Eukaryota</taxon>
        <taxon>Metazoa</taxon>
        <taxon>Ecdysozoa</taxon>
        <taxon>Arthropoda</taxon>
        <taxon>Hexapoda</taxon>
        <taxon>Insecta</taxon>
        <taxon>Pterygota</taxon>
        <taxon>Neoptera</taxon>
        <taxon>Polyneoptera</taxon>
        <taxon>Dictyoptera</taxon>
        <taxon>Blattodea</taxon>
        <taxon>Blattoidea</taxon>
        <taxon>Blattidae</taxon>
        <taxon>Blattinae</taxon>
        <taxon>Periplaneta</taxon>
    </lineage>
</organism>
<dbReference type="SUPFAM" id="SSF49879">
    <property type="entry name" value="SMAD/FHA domain"/>
    <property type="match status" value="1"/>
</dbReference>
<evidence type="ECO:0000259" key="2">
    <source>
        <dbReference type="PROSITE" id="PS50006"/>
    </source>
</evidence>
<dbReference type="InterPro" id="IPR000467">
    <property type="entry name" value="G_patch_dom"/>
</dbReference>
<proteinExistence type="predicted"/>